<evidence type="ECO:0000259" key="1">
    <source>
        <dbReference type="Pfam" id="PF07727"/>
    </source>
</evidence>
<organism evidence="2 3">
    <name type="scientific">Theobroma cacao</name>
    <name type="common">Cacao</name>
    <name type="synonym">Cocoa</name>
    <dbReference type="NCBI Taxonomy" id="3641"/>
    <lineage>
        <taxon>Eukaryota</taxon>
        <taxon>Viridiplantae</taxon>
        <taxon>Streptophyta</taxon>
        <taxon>Embryophyta</taxon>
        <taxon>Tracheophyta</taxon>
        <taxon>Spermatophyta</taxon>
        <taxon>Magnoliopsida</taxon>
        <taxon>eudicotyledons</taxon>
        <taxon>Gunneridae</taxon>
        <taxon>Pentapetalae</taxon>
        <taxon>rosids</taxon>
        <taxon>malvids</taxon>
        <taxon>Malvales</taxon>
        <taxon>Malvaceae</taxon>
        <taxon>Byttnerioideae</taxon>
        <taxon>Theobroma</taxon>
    </lineage>
</organism>
<dbReference type="AlphaFoldDB" id="A0A061EHS1"/>
<sequence length="101" mass="11739">MHCELKALEDNTAWSVVPLPFNSHSIGRKWVFKVKMNVDGTMERYKARLVAKGYNQIEGFDYQETFSLVSKQSRIKGKYLLGFKMVCKLHKSFYGLKQASR</sequence>
<dbReference type="OMA" id="LEDNTAW"/>
<name>A0A061EHS1_THECC</name>
<dbReference type="Proteomes" id="UP000026915">
    <property type="component" value="Chromosome 4"/>
</dbReference>
<dbReference type="HOGENOM" id="CLU_001650_17_5_1"/>
<accession>A0A061EHS1</accession>
<dbReference type="InterPro" id="IPR013103">
    <property type="entry name" value="RVT_2"/>
</dbReference>
<gene>
    <name evidence="2" type="ORF">TCM_019200</name>
</gene>
<dbReference type="EMBL" id="CM001882">
    <property type="protein sequence ID" value="EOY03967.1"/>
    <property type="molecule type" value="Genomic_DNA"/>
</dbReference>
<dbReference type="Gramene" id="EOY03967">
    <property type="protein sequence ID" value="EOY03967"/>
    <property type="gene ID" value="TCM_019200"/>
</dbReference>
<evidence type="ECO:0000313" key="2">
    <source>
        <dbReference type="EMBL" id="EOY03967.1"/>
    </source>
</evidence>
<keyword evidence="3" id="KW-1185">Reference proteome</keyword>
<dbReference type="STRING" id="3641.A0A061EHS1"/>
<proteinExistence type="predicted"/>
<protein>
    <recommendedName>
        <fullName evidence="1">Reverse transcriptase Ty1/copia-type domain-containing protein</fullName>
    </recommendedName>
</protein>
<feature type="domain" description="Reverse transcriptase Ty1/copia-type" evidence="1">
    <location>
        <begin position="11"/>
        <end position="76"/>
    </location>
</feature>
<reference evidence="2 3" key="1">
    <citation type="journal article" date="2013" name="Genome Biol.">
        <title>The genome sequence of the most widely cultivated cacao type and its use to identify candidate genes regulating pod color.</title>
        <authorList>
            <person name="Motamayor J.C."/>
            <person name="Mockaitis K."/>
            <person name="Schmutz J."/>
            <person name="Haiminen N."/>
            <person name="Iii D.L."/>
            <person name="Cornejo O."/>
            <person name="Findley S.D."/>
            <person name="Zheng P."/>
            <person name="Utro F."/>
            <person name="Royaert S."/>
            <person name="Saski C."/>
            <person name="Jenkins J."/>
            <person name="Podicheti R."/>
            <person name="Zhao M."/>
            <person name="Scheffler B.E."/>
            <person name="Stack J.C."/>
            <person name="Feltus F.A."/>
            <person name="Mustiga G.M."/>
            <person name="Amores F."/>
            <person name="Phillips W."/>
            <person name="Marelli J.P."/>
            <person name="May G.D."/>
            <person name="Shapiro H."/>
            <person name="Ma J."/>
            <person name="Bustamante C.D."/>
            <person name="Schnell R.J."/>
            <person name="Main D."/>
            <person name="Gilbert D."/>
            <person name="Parida L."/>
            <person name="Kuhn D.N."/>
        </authorList>
    </citation>
    <scope>NUCLEOTIDE SEQUENCE [LARGE SCALE GENOMIC DNA]</scope>
    <source>
        <strain evidence="3">cv. Matina 1-6</strain>
    </source>
</reference>
<dbReference type="eggNOG" id="KOG0017">
    <property type="taxonomic scope" value="Eukaryota"/>
</dbReference>
<dbReference type="Pfam" id="PF07727">
    <property type="entry name" value="RVT_2"/>
    <property type="match status" value="1"/>
</dbReference>
<evidence type="ECO:0000313" key="3">
    <source>
        <dbReference type="Proteomes" id="UP000026915"/>
    </source>
</evidence>
<dbReference type="InParanoid" id="A0A061EHS1"/>